<dbReference type="InterPro" id="IPR036271">
    <property type="entry name" value="Tet_transcr_reg_TetR-rel_C_sf"/>
</dbReference>
<keyword evidence="2 3" id="KW-0238">DNA-binding</keyword>
<dbReference type="GO" id="GO:0000976">
    <property type="term" value="F:transcription cis-regulatory region binding"/>
    <property type="evidence" value="ECO:0007669"/>
    <property type="project" value="TreeGrafter"/>
</dbReference>
<organism evidence="7 8">
    <name type="scientific">Delftia acidovorans</name>
    <name type="common">Pseudomonas acidovorans</name>
    <name type="synonym">Comamonas acidovorans</name>
    <dbReference type="NCBI Taxonomy" id="80866"/>
    <lineage>
        <taxon>Bacteria</taxon>
        <taxon>Pseudomonadati</taxon>
        <taxon>Pseudomonadota</taxon>
        <taxon>Betaproteobacteria</taxon>
        <taxon>Burkholderiales</taxon>
        <taxon>Comamonadaceae</taxon>
        <taxon>Delftia</taxon>
    </lineage>
</organism>
<dbReference type="InterPro" id="IPR054580">
    <property type="entry name" value="SlmA-like_C"/>
</dbReference>
<dbReference type="Pfam" id="PF00440">
    <property type="entry name" value="TetR_N"/>
    <property type="match status" value="1"/>
</dbReference>
<feature type="compositionally biased region" description="Low complexity" evidence="4">
    <location>
        <begin position="15"/>
        <end position="27"/>
    </location>
</feature>
<protein>
    <submittedName>
        <fullName evidence="7">Nucleoid occlusion factor SlmA</fullName>
    </submittedName>
</protein>
<dbReference type="GO" id="GO:0003700">
    <property type="term" value="F:DNA-binding transcription factor activity"/>
    <property type="evidence" value="ECO:0007669"/>
    <property type="project" value="TreeGrafter"/>
</dbReference>
<dbReference type="Gene3D" id="1.10.357.10">
    <property type="entry name" value="Tetracycline Repressor, domain 2"/>
    <property type="match status" value="1"/>
</dbReference>
<name>A0A080NKN8_DELAC</name>
<dbReference type="PROSITE" id="PS50977">
    <property type="entry name" value="HTH_TETR_2"/>
    <property type="match status" value="1"/>
</dbReference>
<proteinExistence type="predicted"/>
<keyword evidence="1" id="KW-0175">Coiled coil</keyword>
<feature type="region of interest" description="Disordered" evidence="4">
    <location>
        <begin position="1"/>
        <end position="39"/>
    </location>
</feature>
<reference evidence="7 8" key="1">
    <citation type="submission" date="2020-12" db="EMBL/GenBank/DDBJ databases">
        <title>FDA dAtabase for Regulatory Grade micrObial Sequences (FDA-ARGOS): Supporting development and validation of Infectious Disease Dx tests.</title>
        <authorList>
            <person name="Sproer C."/>
            <person name="Gronow S."/>
            <person name="Severitt S."/>
            <person name="Schroder I."/>
            <person name="Tallon L."/>
            <person name="Sadzewicz L."/>
            <person name="Zhao X."/>
            <person name="Boylan J."/>
            <person name="Ott S."/>
            <person name="Bowen H."/>
            <person name="Vavikolanu K."/>
            <person name="Mehta A."/>
            <person name="Aluvathingal J."/>
            <person name="Nadendla S."/>
            <person name="Lowell S."/>
            <person name="Myers T."/>
            <person name="Yan Y."/>
            <person name="Sichtig H."/>
        </authorList>
    </citation>
    <scope>NUCLEOTIDE SEQUENCE [LARGE SCALE GENOMIC DNA]</scope>
    <source>
        <strain evidence="7 8">FDAARGOS_909</strain>
    </source>
</reference>
<dbReference type="OMA" id="KMYEGLI"/>
<dbReference type="NCBIfam" id="NF007015">
    <property type="entry name" value="PRK09480.1"/>
    <property type="match status" value="1"/>
</dbReference>
<dbReference type="AlphaFoldDB" id="A0A080NKN8"/>
<dbReference type="Proteomes" id="UP001287445">
    <property type="component" value="Unassembled WGS sequence"/>
</dbReference>
<evidence type="ECO:0000256" key="2">
    <source>
        <dbReference type="ARBA" id="ARBA00023125"/>
    </source>
</evidence>
<dbReference type="SUPFAM" id="SSF48498">
    <property type="entry name" value="Tetracyclin repressor-like, C-terminal domain"/>
    <property type="match status" value="1"/>
</dbReference>
<evidence type="ECO:0000256" key="4">
    <source>
        <dbReference type="SAM" id="MobiDB-lite"/>
    </source>
</evidence>
<gene>
    <name evidence="7" type="primary">slmA</name>
    <name evidence="7" type="ORF">I6G66_16200</name>
    <name evidence="6" type="ORF">SGN30_03215</name>
</gene>
<feature type="DNA-binding region" description="H-T-H motif" evidence="3">
    <location>
        <begin position="61"/>
        <end position="80"/>
    </location>
</feature>
<accession>A0A080NKN8</accession>
<evidence type="ECO:0000313" key="8">
    <source>
        <dbReference type="Proteomes" id="UP000594778"/>
    </source>
</evidence>
<feature type="domain" description="HTH tetR-type" evidence="5">
    <location>
        <begin position="38"/>
        <end position="98"/>
    </location>
</feature>
<dbReference type="InterPro" id="IPR001647">
    <property type="entry name" value="HTH_TetR"/>
</dbReference>
<dbReference type="GeneID" id="94694889"/>
<dbReference type="InterPro" id="IPR009057">
    <property type="entry name" value="Homeodomain-like_sf"/>
</dbReference>
<dbReference type="EMBL" id="CP065668">
    <property type="protein sequence ID" value="QPS05869.1"/>
    <property type="molecule type" value="Genomic_DNA"/>
</dbReference>
<dbReference type="PANTHER" id="PTHR30055">
    <property type="entry name" value="HTH-TYPE TRANSCRIPTIONAL REGULATOR RUTR"/>
    <property type="match status" value="1"/>
</dbReference>
<evidence type="ECO:0000313" key="6">
    <source>
        <dbReference type="EMBL" id="MDX4952430.1"/>
    </source>
</evidence>
<dbReference type="SUPFAM" id="SSF46689">
    <property type="entry name" value="Homeodomain-like"/>
    <property type="match status" value="1"/>
</dbReference>
<dbReference type="PRINTS" id="PR00455">
    <property type="entry name" value="HTHTETR"/>
</dbReference>
<dbReference type="InterPro" id="IPR050109">
    <property type="entry name" value="HTH-type_TetR-like_transc_reg"/>
</dbReference>
<evidence type="ECO:0000256" key="1">
    <source>
        <dbReference type="ARBA" id="ARBA00023054"/>
    </source>
</evidence>
<dbReference type="Proteomes" id="UP000594778">
    <property type="component" value="Chromosome"/>
</dbReference>
<evidence type="ECO:0000259" key="5">
    <source>
        <dbReference type="PROSITE" id="PS50977"/>
    </source>
</evidence>
<dbReference type="RefSeq" id="WP_012203254.1">
    <property type="nucleotide sequence ID" value="NZ_CAGKLB010000003.1"/>
</dbReference>
<sequence>MSESEVLSPLSAPGADVVSDEAASASAPTPARKRPKPGERREQILQALAAMLEKPGAERITTAALAAHLGVSEAALYRHFASKAQMFEGLIEFIEQSVFTLVQQIVGRDVPEEERPAVDGMRQASRVISLVLQFGERNPGMVRVMVGDAIVFEHERLQARMNQFFDRIESTLRQCLRPAAGALGSSAPTVDAQVAASVLTSFALGRLQRYARSGFRRLPTEHLEASLALMV</sequence>
<dbReference type="Pfam" id="PF22276">
    <property type="entry name" value="SlmA-like_C"/>
    <property type="match status" value="1"/>
</dbReference>
<reference evidence="6" key="2">
    <citation type="submission" date="2023-11" db="EMBL/GenBank/DDBJ databases">
        <title>Identification and selenium tolerance of Delftia acidovorans R3-25.</title>
        <authorList>
            <person name="Zhang S."/>
            <person name="Liu Y."/>
            <person name="Guo Y."/>
        </authorList>
    </citation>
    <scope>NUCLEOTIDE SEQUENCE</scope>
    <source>
        <strain evidence="6">R3-25</strain>
    </source>
</reference>
<dbReference type="PANTHER" id="PTHR30055:SF183">
    <property type="entry name" value="NUCLEOID OCCLUSION FACTOR SLMA"/>
    <property type="match status" value="1"/>
</dbReference>
<dbReference type="EMBL" id="JAWWMZ010000001">
    <property type="protein sequence ID" value="MDX4952430.1"/>
    <property type="molecule type" value="Genomic_DNA"/>
</dbReference>
<evidence type="ECO:0000313" key="7">
    <source>
        <dbReference type="EMBL" id="QPS05869.1"/>
    </source>
</evidence>
<evidence type="ECO:0000256" key="3">
    <source>
        <dbReference type="PROSITE-ProRule" id="PRU00335"/>
    </source>
</evidence>